<dbReference type="PROSITE" id="PS50011">
    <property type="entry name" value="PROTEIN_KINASE_DOM"/>
    <property type="match status" value="1"/>
</dbReference>
<feature type="region of interest" description="Disordered" evidence="14">
    <location>
        <begin position="635"/>
        <end position="664"/>
    </location>
</feature>
<comment type="caution">
    <text evidence="17">The sequence shown here is derived from an EMBL/GenBank/DDBJ whole genome shotgun (WGS) entry which is preliminary data.</text>
</comment>
<evidence type="ECO:0000256" key="8">
    <source>
        <dbReference type="ARBA" id="ARBA00023016"/>
    </source>
</evidence>
<dbReference type="EMBL" id="CAXLJM020000068">
    <property type="protein sequence ID" value="CAL8122921.1"/>
    <property type="molecule type" value="Genomic_DNA"/>
</dbReference>
<evidence type="ECO:0000256" key="12">
    <source>
        <dbReference type="ARBA" id="ARBA00041500"/>
    </source>
</evidence>
<dbReference type="PROSITE" id="PS00107">
    <property type="entry name" value="PROTEIN_KINASE_ATP"/>
    <property type="match status" value="1"/>
</dbReference>
<dbReference type="SUPFAM" id="SSF50998">
    <property type="entry name" value="Quinoprotein alcohol dehydrogenase-like"/>
    <property type="match status" value="1"/>
</dbReference>
<dbReference type="InterPro" id="IPR000719">
    <property type="entry name" value="Prot_kinase_dom"/>
</dbReference>
<dbReference type="Gene3D" id="3.30.200.20">
    <property type="entry name" value="Phosphorylase Kinase, domain 1"/>
    <property type="match status" value="1"/>
</dbReference>
<feature type="compositionally biased region" description="Low complexity" evidence="14">
    <location>
        <begin position="654"/>
        <end position="664"/>
    </location>
</feature>
<accession>A0ABP1R8F4</accession>
<keyword evidence="15" id="KW-0472">Membrane</keyword>
<keyword evidence="4" id="KW-0418">Kinase</keyword>
<keyword evidence="18" id="KW-1185">Reference proteome</keyword>
<dbReference type="SMART" id="SM00220">
    <property type="entry name" value="S_TKc"/>
    <property type="match status" value="1"/>
</dbReference>
<dbReference type="InterPro" id="IPR017441">
    <property type="entry name" value="Protein_kinase_ATP_BS"/>
</dbReference>
<gene>
    <name evidence="17" type="ORF">ODALV1_LOCUS20014</name>
</gene>
<dbReference type="SUPFAM" id="SSF56112">
    <property type="entry name" value="Protein kinase-like (PK-like)"/>
    <property type="match status" value="1"/>
</dbReference>
<evidence type="ECO:0000313" key="18">
    <source>
        <dbReference type="Proteomes" id="UP001642540"/>
    </source>
</evidence>
<dbReference type="InterPro" id="IPR050339">
    <property type="entry name" value="CC_SR_Kinase"/>
</dbReference>
<dbReference type="PANTHER" id="PTHR11042:SF91">
    <property type="entry name" value="EUKARYOTIC TRANSLATION INITIATION FACTOR 2-ALPHA KINASE"/>
    <property type="match status" value="1"/>
</dbReference>
<comment type="similarity">
    <text evidence="11">Belongs to the protein kinase superfamily. Ser/Thr protein kinase family. GCN2 subfamily.</text>
</comment>
<evidence type="ECO:0000256" key="2">
    <source>
        <dbReference type="ARBA" id="ARBA00022679"/>
    </source>
</evidence>
<keyword evidence="9" id="KW-0325">Glycoprotein</keyword>
<evidence type="ECO:0000256" key="11">
    <source>
        <dbReference type="ARBA" id="ARBA00037982"/>
    </source>
</evidence>
<feature type="domain" description="Protein kinase" evidence="16">
    <location>
        <begin position="682"/>
        <end position="1138"/>
    </location>
</feature>
<dbReference type="Proteomes" id="UP001642540">
    <property type="component" value="Unassembled WGS sequence"/>
</dbReference>
<organism evidence="17 18">
    <name type="scientific">Orchesella dallaii</name>
    <dbReference type="NCBI Taxonomy" id="48710"/>
    <lineage>
        <taxon>Eukaryota</taxon>
        <taxon>Metazoa</taxon>
        <taxon>Ecdysozoa</taxon>
        <taxon>Arthropoda</taxon>
        <taxon>Hexapoda</taxon>
        <taxon>Collembola</taxon>
        <taxon>Entomobryomorpha</taxon>
        <taxon>Entomobryoidea</taxon>
        <taxon>Orchesellidae</taxon>
        <taxon>Orchesellinae</taxon>
        <taxon>Orchesella</taxon>
    </lineage>
</organism>
<dbReference type="PROSITE" id="PS00108">
    <property type="entry name" value="PROTEIN_KINASE_ST"/>
    <property type="match status" value="1"/>
</dbReference>
<keyword evidence="15" id="KW-0812">Transmembrane</keyword>
<dbReference type="Gene3D" id="2.130.10.10">
    <property type="entry name" value="YVTN repeat-like/Quinoprotein amine dehydrogenase"/>
    <property type="match status" value="1"/>
</dbReference>
<evidence type="ECO:0000256" key="15">
    <source>
        <dbReference type="SAM" id="Phobius"/>
    </source>
</evidence>
<dbReference type="InterPro" id="IPR011047">
    <property type="entry name" value="Quinoprotein_ADH-like_sf"/>
</dbReference>
<feature type="transmembrane region" description="Helical" evidence="15">
    <location>
        <begin position="12"/>
        <end position="33"/>
    </location>
</feature>
<evidence type="ECO:0000256" key="13">
    <source>
        <dbReference type="PROSITE-ProRule" id="PRU10141"/>
    </source>
</evidence>
<dbReference type="Gene3D" id="1.10.510.10">
    <property type="entry name" value="Transferase(Phosphotransferase) domain 1"/>
    <property type="match status" value="1"/>
</dbReference>
<evidence type="ECO:0000256" key="6">
    <source>
        <dbReference type="ARBA" id="ARBA00022840"/>
    </source>
</evidence>
<dbReference type="InterPro" id="IPR011009">
    <property type="entry name" value="Kinase-like_dom_sf"/>
</dbReference>
<sequence>MYFLGHLGSSNRSLIVVGLVCVCIVTVGFVYPVRGQMSDNVRKVRSPKIEMGQKKSSEQMLGSELKVEFPEETKTVYKHHQFDHQEYVKNLEDRLLANQNGFQTKVVNQLNEDEDELKNPHPHISVPQLPFCKPTRSTVGSESAKDASSKEKKKTKEKRSVDSHDAVYGDGLDHDDDADDIEVINASEAALKADRKFLVATLDGKVTLLNRTGHQLWTVKTGPLFSSTISSLQLNENGKWINLIPSLTGGVYKYDGDSLYPMPFNADSLLKKSFKLSNDVVITGGKELRTFGIDVKSGNIRYECGIAGCVIPGDAEVNASGNDSEDAMVLVVKKQIQTVRAIDSSTGAERWNFSVGTHEMALAGVTEGCYHGEQRDNSRRISDFLKIVIPEGRVFGADRENHVVWDQTFESPISQVWILENGQLVSVDPITNTPLTDVPSLYIGIHNQQFYVQESQTTSEKMERIFGLDEAASLRRKPFNIAWKPAAAIDGVSGSTALSTITPTPNWVSFSPTPNFSPIFVYEKDSVGDPLADPLDLDEDDDDSRFDEELNPDINFDDGITQVIVMSLWFWWKEVLGISLLTAVLLNLILMKPIMRAVRGQAIREVTVYFQQLWNRWKEEEESRALLARTSSNLLSLPAPEEPDTSTENRKRSTSSSSTGSFHSPVIEDRGVNFSSQYLSEFIPIECLGRGGFGVVFEAKKKIDDRTYAVKRIALPHREKAQARVKREVIALAQLDHRHIVRYFNAWTECTPVGWLEKNDPLWARTLIGSTCPTDYPSDIFASSMMIEASKHGRPDHSKISLPNTPSEQPNDDSFIVFDTTSSSSCSKNTVCSLETSPLINPIPEEDLIGTSIQIPSSEDNSTASSTSGVGFFRRPTSLNMNSTISSFHDHEDVSYQKAVSVSIAANQFSDEEKSKHANEEDEDEKVDISEVMYLYIQQELCQKRTLQDWLRSESLRELPLVVNLFSQIVEAVEYVHSKKLIHRDLKPSNIFLAEVTENGFGVLNVKIGDFGLATTAYAEMESEKVAATPLGETDASENVKMNLTGHVGTHLYMSPEQYHRKPYDYKVDIYSLGLIFFELLMPFSTDMERYNILTGVRKLNFPEKFRDSFPDEYDLIRTMISHDPNERPDAGRVNAWVKTHILKVPGTSIPRIGGSEPLVGRSISSPAEILRVDKSNSPDRKKLKLRFFKTQSVT</sequence>
<feature type="binding site" evidence="13">
    <location>
        <position position="711"/>
    </location>
    <ligand>
        <name>ATP</name>
        <dbReference type="ChEBI" id="CHEBI:30616"/>
    </ligand>
</feature>
<dbReference type="Pfam" id="PF00069">
    <property type="entry name" value="Pkinase"/>
    <property type="match status" value="2"/>
</dbReference>
<feature type="region of interest" description="Disordered" evidence="14">
    <location>
        <begin position="792"/>
        <end position="812"/>
    </location>
</feature>
<keyword evidence="8" id="KW-0346">Stress response</keyword>
<evidence type="ECO:0000256" key="10">
    <source>
        <dbReference type="ARBA" id="ARBA00023230"/>
    </source>
</evidence>
<evidence type="ECO:0000256" key="14">
    <source>
        <dbReference type="SAM" id="MobiDB-lite"/>
    </source>
</evidence>
<dbReference type="SMART" id="SM00564">
    <property type="entry name" value="PQQ"/>
    <property type="match status" value="2"/>
</dbReference>
<dbReference type="InterPro" id="IPR015943">
    <property type="entry name" value="WD40/YVTN_repeat-like_dom_sf"/>
</dbReference>
<comment type="subcellular location">
    <subcellularLocation>
        <location evidence="1">Endoplasmic reticulum membrane</location>
        <topology evidence="1">Single-pass type I membrane protein</topology>
    </subcellularLocation>
</comment>
<feature type="region of interest" description="Disordered" evidence="14">
    <location>
        <begin position="114"/>
        <end position="173"/>
    </location>
</feature>
<evidence type="ECO:0000256" key="5">
    <source>
        <dbReference type="ARBA" id="ARBA00022824"/>
    </source>
</evidence>
<evidence type="ECO:0000256" key="7">
    <source>
        <dbReference type="ARBA" id="ARBA00022845"/>
    </source>
</evidence>
<evidence type="ECO:0000256" key="9">
    <source>
        <dbReference type="ARBA" id="ARBA00023180"/>
    </source>
</evidence>
<proteinExistence type="inferred from homology"/>
<keyword evidence="10" id="KW-0834">Unfolded protein response</keyword>
<evidence type="ECO:0000256" key="4">
    <source>
        <dbReference type="ARBA" id="ARBA00022777"/>
    </source>
</evidence>
<name>A0ABP1R8F4_9HEXA</name>
<evidence type="ECO:0000259" key="16">
    <source>
        <dbReference type="PROSITE" id="PS50011"/>
    </source>
</evidence>
<reference evidence="17 18" key="1">
    <citation type="submission" date="2024-08" db="EMBL/GenBank/DDBJ databases">
        <authorList>
            <person name="Cucini C."/>
            <person name="Frati F."/>
        </authorList>
    </citation>
    <scope>NUCLEOTIDE SEQUENCE [LARGE SCALE GENOMIC DNA]</scope>
</reference>
<feature type="compositionally biased region" description="Basic and acidic residues" evidence="14">
    <location>
        <begin position="158"/>
        <end position="167"/>
    </location>
</feature>
<dbReference type="PANTHER" id="PTHR11042">
    <property type="entry name" value="EUKARYOTIC TRANSLATION INITIATION FACTOR 2-ALPHA KINASE EIF2-ALPHA KINASE -RELATED"/>
    <property type="match status" value="1"/>
</dbReference>
<protein>
    <recommendedName>
        <fullName evidence="12">PRKR-like endoplasmic reticulum kinase</fullName>
    </recommendedName>
</protein>
<evidence type="ECO:0000256" key="1">
    <source>
        <dbReference type="ARBA" id="ARBA00004115"/>
    </source>
</evidence>
<dbReference type="InterPro" id="IPR018391">
    <property type="entry name" value="PQQ_b-propeller_rpt"/>
</dbReference>
<keyword evidence="5" id="KW-0256">Endoplasmic reticulum</keyword>
<keyword evidence="15" id="KW-1133">Transmembrane helix</keyword>
<keyword evidence="2" id="KW-0808">Transferase</keyword>
<dbReference type="InterPro" id="IPR008271">
    <property type="entry name" value="Ser/Thr_kinase_AS"/>
</dbReference>
<evidence type="ECO:0000256" key="3">
    <source>
        <dbReference type="ARBA" id="ARBA00022741"/>
    </source>
</evidence>
<keyword evidence="7" id="KW-0810">Translation regulation</keyword>
<keyword evidence="6 13" id="KW-0067">ATP-binding</keyword>
<evidence type="ECO:0000313" key="17">
    <source>
        <dbReference type="EMBL" id="CAL8122921.1"/>
    </source>
</evidence>
<keyword evidence="3 13" id="KW-0547">Nucleotide-binding</keyword>